<organism evidence="3 4">
    <name type="scientific">Clunio marinus</name>
    <dbReference type="NCBI Taxonomy" id="568069"/>
    <lineage>
        <taxon>Eukaryota</taxon>
        <taxon>Metazoa</taxon>
        <taxon>Ecdysozoa</taxon>
        <taxon>Arthropoda</taxon>
        <taxon>Hexapoda</taxon>
        <taxon>Insecta</taxon>
        <taxon>Pterygota</taxon>
        <taxon>Neoptera</taxon>
        <taxon>Endopterygota</taxon>
        <taxon>Diptera</taxon>
        <taxon>Nematocera</taxon>
        <taxon>Chironomoidea</taxon>
        <taxon>Chironomidae</taxon>
        <taxon>Clunio</taxon>
    </lineage>
</organism>
<evidence type="ECO:0000313" key="3">
    <source>
        <dbReference type="EMBL" id="CRK86156.1"/>
    </source>
</evidence>
<dbReference type="PANTHER" id="PTHR12625:SF0">
    <property type="entry name" value="PROTEIN LILIPOD"/>
    <property type="match status" value="1"/>
</dbReference>
<dbReference type="AlphaFoldDB" id="A0A1J1HFG4"/>
<accession>A0A1J1HFG4</accession>
<keyword evidence="2" id="KW-1133">Transmembrane helix</keyword>
<keyword evidence="4" id="KW-1185">Reference proteome</keyword>
<dbReference type="GO" id="GO:0004888">
    <property type="term" value="F:transmembrane signaling receptor activity"/>
    <property type="evidence" value="ECO:0007669"/>
    <property type="project" value="TreeGrafter"/>
</dbReference>
<reference evidence="3 4" key="1">
    <citation type="submission" date="2015-04" db="EMBL/GenBank/DDBJ databases">
        <authorList>
            <person name="Syromyatnikov M.Y."/>
            <person name="Popov V.N."/>
        </authorList>
    </citation>
    <scope>NUCLEOTIDE SEQUENCE [LARGE SCALE GENOMIC DNA]</scope>
</reference>
<protein>
    <submittedName>
        <fullName evidence="3">CLUMA_CG000218, isoform A</fullName>
    </submittedName>
</protein>
<keyword evidence="2" id="KW-0472">Membrane</keyword>
<feature type="transmembrane region" description="Helical" evidence="2">
    <location>
        <begin position="337"/>
        <end position="357"/>
    </location>
</feature>
<dbReference type="PRINTS" id="PR01692">
    <property type="entry name" value="LIPOCALINIMR"/>
</dbReference>
<dbReference type="InterPro" id="IPR008075">
    <property type="entry name" value="LIMR"/>
</dbReference>
<dbReference type="EMBL" id="CVRI01000001">
    <property type="protein sequence ID" value="CRK86156.1"/>
    <property type="molecule type" value="Genomic_DNA"/>
</dbReference>
<gene>
    <name evidence="3" type="primary">putative Protein LMBR1L</name>
    <name evidence="3" type="ORF">CLUMA_CG000218</name>
</gene>
<dbReference type="Proteomes" id="UP000183832">
    <property type="component" value="Unassembled WGS sequence"/>
</dbReference>
<feature type="transmembrane region" description="Helical" evidence="2">
    <location>
        <begin position="95"/>
        <end position="114"/>
    </location>
</feature>
<feature type="transmembrane region" description="Helical" evidence="2">
    <location>
        <begin position="63"/>
        <end position="89"/>
    </location>
</feature>
<evidence type="ECO:0000313" key="4">
    <source>
        <dbReference type="Proteomes" id="UP000183832"/>
    </source>
</evidence>
<comment type="similarity">
    <text evidence="1">Belongs to the LIMR family.</text>
</comment>
<dbReference type="InterPro" id="IPR006876">
    <property type="entry name" value="LMBR1-like_membr_prot"/>
</dbReference>
<evidence type="ECO:0000256" key="1">
    <source>
        <dbReference type="ARBA" id="ARBA00010487"/>
    </source>
</evidence>
<feature type="transmembrane region" description="Helical" evidence="2">
    <location>
        <begin position="472"/>
        <end position="490"/>
    </location>
</feature>
<dbReference type="Pfam" id="PF04791">
    <property type="entry name" value="LMBR1"/>
    <property type="match status" value="1"/>
</dbReference>
<dbReference type="PANTHER" id="PTHR12625">
    <property type="entry name" value="LIPOCALIN-1 INTERACTING MEMBRANE RECEPTOR LIMR"/>
    <property type="match status" value="1"/>
</dbReference>
<proteinExistence type="inferred from homology"/>
<keyword evidence="2" id="KW-0812">Transmembrane</keyword>
<name>A0A1J1HFG4_9DIPT</name>
<dbReference type="STRING" id="568069.A0A1J1HFG4"/>
<evidence type="ECO:0000256" key="2">
    <source>
        <dbReference type="SAM" id="Phobius"/>
    </source>
</evidence>
<feature type="transmembrane region" description="Helical" evidence="2">
    <location>
        <begin position="25"/>
        <end position="42"/>
    </location>
</feature>
<feature type="transmembrane region" description="Helical" evidence="2">
    <location>
        <begin position="126"/>
        <end position="147"/>
    </location>
</feature>
<dbReference type="GO" id="GO:0005886">
    <property type="term" value="C:plasma membrane"/>
    <property type="evidence" value="ECO:0007669"/>
    <property type="project" value="TreeGrafter"/>
</dbReference>
<feature type="transmembrane region" description="Helical" evidence="2">
    <location>
        <begin position="167"/>
        <end position="195"/>
    </location>
</feature>
<dbReference type="GO" id="GO:0007165">
    <property type="term" value="P:signal transduction"/>
    <property type="evidence" value="ECO:0007669"/>
    <property type="project" value="TreeGrafter"/>
</dbReference>
<feature type="transmembrane region" description="Helical" evidence="2">
    <location>
        <begin position="387"/>
        <end position="411"/>
    </location>
</feature>
<feature type="transmembrane region" description="Helical" evidence="2">
    <location>
        <begin position="431"/>
        <end position="452"/>
    </location>
</feature>
<dbReference type="OrthoDB" id="5596951at2759"/>
<sequence>MDIIEDLIEDTEEVLTFHSNVRENIIFVLIFLLLLAGSYVLIERFRRRDREDIYSTDDDELTVYRITLLFCIFSFSIAIGSIFLLPISIMSNEAIFLLLPFAYLFSESSGFIGYKKGIISRLYETLIVFALVILLVVGFIYIILSLIDPERCRLFSLLSITTIHLPFLYSCVSFIGVLILLVCTPIGFIKLFGIIGQLLGSPRIKDSNEDFQLQNFERASFKRKTIDKNQPDAVLFNHLTKSTNCYKYSYISLSSKLSGNLEELSNFKHSSQVLSQEKSLLEIQLKTTVTKGKHLKCVTWENHYEFPEMKCKHSKDNKFTAQRIENLNKKKHASKTLWYLALLFLLLLTSITVLLVLQNTIELLIGIKALPSSSRQFTLGISSLSKLGVFGATLEVLVICYLGITSFVGLYTLPQLGKIRPKLKKTSLNHLIVNITFALVLTSALPLLSRILGITNFDLLGEYGEMEWLRNFVVILLYNIIFMLSAVFCIIKKFSLTLQQELLARVVENYLIFISYVSFIN</sequence>